<evidence type="ECO:0000256" key="7">
    <source>
        <dbReference type="SAM" id="Phobius"/>
    </source>
</evidence>
<feature type="transmembrane region" description="Helical" evidence="7">
    <location>
        <begin position="284"/>
        <end position="308"/>
    </location>
</feature>
<protein>
    <submittedName>
        <fullName evidence="10">ABC transporter permease</fullName>
    </submittedName>
</protein>
<dbReference type="Pfam" id="PF12704">
    <property type="entry name" value="MacB_PCD"/>
    <property type="match status" value="1"/>
</dbReference>
<dbReference type="PANTHER" id="PTHR30572">
    <property type="entry name" value="MEMBRANE COMPONENT OF TRANSPORTER-RELATED"/>
    <property type="match status" value="1"/>
</dbReference>
<keyword evidence="2" id="KW-1003">Cell membrane</keyword>
<evidence type="ECO:0000256" key="2">
    <source>
        <dbReference type="ARBA" id="ARBA00022475"/>
    </source>
</evidence>
<evidence type="ECO:0000256" key="1">
    <source>
        <dbReference type="ARBA" id="ARBA00004651"/>
    </source>
</evidence>
<dbReference type="InterPro" id="IPR025857">
    <property type="entry name" value="MacB_PCD"/>
</dbReference>
<feature type="domain" description="MacB-like periplasmic core" evidence="9">
    <location>
        <begin position="19"/>
        <end position="245"/>
    </location>
</feature>
<reference evidence="10" key="1">
    <citation type="submission" date="2020-10" db="EMBL/GenBank/DDBJ databases">
        <authorList>
            <person name="Gilroy R."/>
        </authorList>
    </citation>
    <scope>NUCLEOTIDE SEQUENCE</scope>
    <source>
        <strain evidence="10">3924</strain>
    </source>
</reference>
<dbReference type="PANTHER" id="PTHR30572:SF4">
    <property type="entry name" value="ABC TRANSPORTER PERMEASE YTRF"/>
    <property type="match status" value="1"/>
</dbReference>
<dbReference type="EMBL" id="JADIMV010000073">
    <property type="protein sequence ID" value="MBO8439871.1"/>
    <property type="molecule type" value="Genomic_DNA"/>
</dbReference>
<evidence type="ECO:0000256" key="6">
    <source>
        <dbReference type="ARBA" id="ARBA00038076"/>
    </source>
</evidence>
<evidence type="ECO:0000313" key="11">
    <source>
        <dbReference type="Proteomes" id="UP000712007"/>
    </source>
</evidence>
<gene>
    <name evidence="10" type="ORF">IAC51_04395</name>
</gene>
<name>A0A940DK06_9BACT</name>
<comment type="subcellular location">
    <subcellularLocation>
        <location evidence="1">Cell membrane</location>
        <topology evidence="1">Multi-pass membrane protein</topology>
    </subcellularLocation>
</comment>
<proteinExistence type="inferred from homology"/>
<keyword evidence="3 7" id="KW-0812">Transmembrane</keyword>
<comment type="caution">
    <text evidence="10">The sequence shown here is derived from an EMBL/GenBank/DDBJ whole genome shotgun (WGS) entry which is preliminary data.</text>
</comment>
<reference evidence="10" key="2">
    <citation type="journal article" date="2021" name="PeerJ">
        <title>Extensive microbial diversity within the chicken gut microbiome revealed by metagenomics and culture.</title>
        <authorList>
            <person name="Gilroy R."/>
            <person name="Ravi A."/>
            <person name="Getino M."/>
            <person name="Pursley I."/>
            <person name="Horton D.L."/>
            <person name="Alikhan N.F."/>
            <person name="Baker D."/>
            <person name="Gharbi K."/>
            <person name="Hall N."/>
            <person name="Watson M."/>
            <person name="Adriaenssens E.M."/>
            <person name="Foster-Nyarko E."/>
            <person name="Jarju S."/>
            <person name="Secka A."/>
            <person name="Antonio M."/>
            <person name="Oren A."/>
            <person name="Chaudhuri R.R."/>
            <person name="La Ragione R."/>
            <person name="Hildebrand F."/>
            <person name="Pallen M.J."/>
        </authorList>
    </citation>
    <scope>NUCLEOTIDE SEQUENCE</scope>
    <source>
        <strain evidence="10">3924</strain>
    </source>
</reference>
<evidence type="ECO:0000259" key="9">
    <source>
        <dbReference type="Pfam" id="PF12704"/>
    </source>
</evidence>
<dbReference type="InterPro" id="IPR003838">
    <property type="entry name" value="ABC3_permease_C"/>
</dbReference>
<dbReference type="InterPro" id="IPR050250">
    <property type="entry name" value="Macrolide_Exporter_MacB"/>
</dbReference>
<keyword evidence="5 7" id="KW-0472">Membrane</keyword>
<organism evidence="10 11">
    <name type="scientific">Candidatus Aphodosoma intestinipullorum</name>
    <dbReference type="NCBI Taxonomy" id="2840674"/>
    <lineage>
        <taxon>Bacteria</taxon>
        <taxon>Pseudomonadati</taxon>
        <taxon>Bacteroidota</taxon>
        <taxon>Bacteroidia</taxon>
        <taxon>Bacteroidales</taxon>
        <taxon>Candidatus Aphodosoma</taxon>
    </lineage>
</organism>
<feature type="domain" description="ABC3 transporter permease C-terminal" evidence="8">
    <location>
        <begin position="287"/>
        <end position="409"/>
    </location>
</feature>
<evidence type="ECO:0000259" key="8">
    <source>
        <dbReference type="Pfam" id="PF02687"/>
    </source>
</evidence>
<dbReference type="AlphaFoldDB" id="A0A940DK06"/>
<dbReference type="GO" id="GO:0022857">
    <property type="term" value="F:transmembrane transporter activity"/>
    <property type="evidence" value="ECO:0007669"/>
    <property type="project" value="TreeGrafter"/>
</dbReference>
<evidence type="ECO:0000256" key="3">
    <source>
        <dbReference type="ARBA" id="ARBA00022692"/>
    </source>
</evidence>
<evidence type="ECO:0000256" key="4">
    <source>
        <dbReference type="ARBA" id="ARBA00022989"/>
    </source>
</evidence>
<keyword evidence="4 7" id="KW-1133">Transmembrane helix</keyword>
<dbReference type="GO" id="GO:0005886">
    <property type="term" value="C:plasma membrane"/>
    <property type="evidence" value="ECO:0007669"/>
    <property type="project" value="UniProtKB-SubCell"/>
</dbReference>
<accession>A0A940DK06</accession>
<feature type="transmembrane region" description="Helical" evidence="7">
    <location>
        <begin position="328"/>
        <end position="354"/>
    </location>
</feature>
<dbReference type="Pfam" id="PF02687">
    <property type="entry name" value="FtsX"/>
    <property type="match status" value="1"/>
</dbReference>
<sequence>MKDLFEEIFMAMRMNKMRTALTGFAIAWGIFMLVVLLACSNGVKNAMQLNFSSMSQNTVRVYGGWRSLPYKGMKKNTWVGLRYGDVEFLRAALPEAEIVTPNDGLWGASVGMGSTQYQVSLYAVEPDFSTLSSIEILSGRFINELDMRDRRKVTVLHRQTAAKIFPAGTDPVGKFVNVTYDSITIPFQVVGLYDMAGMDRYQTAYVPFSTEQTIYRPSGEINAIDILINNIKDEEGAEAFAEKVRGLLSRRLIFDPADQGAIWIHNRIDQYMQTQNVMGGITTFVWIIGFGMLIAGVVGVSNIMLITVKERTREIGIRKAIGATPGSILSLVLMESLCITAMFGYIGMLLGIGVSELLCRKFPEAAYDPSSPSMFVNPSVDIGTVVAATLVLVVAGLLAGYFPARKAVMIKPIEAMNAK</sequence>
<feature type="transmembrane region" description="Helical" evidence="7">
    <location>
        <begin position="382"/>
        <end position="402"/>
    </location>
</feature>
<dbReference type="Proteomes" id="UP000712007">
    <property type="component" value="Unassembled WGS sequence"/>
</dbReference>
<comment type="similarity">
    <text evidence="6">Belongs to the ABC-4 integral membrane protein family.</text>
</comment>
<evidence type="ECO:0000256" key="5">
    <source>
        <dbReference type="ARBA" id="ARBA00023136"/>
    </source>
</evidence>
<evidence type="ECO:0000313" key="10">
    <source>
        <dbReference type="EMBL" id="MBO8439871.1"/>
    </source>
</evidence>